<accession>A0A0N4UHU8</accession>
<evidence type="ECO:0000256" key="6">
    <source>
        <dbReference type="ARBA" id="ARBA00022694"/>
    </source>
</evidence>
<feature type="transmembrane region" description="Helical" evidence="11">
    <location>
        <begin position="496"/>
        <end position="514"/>
    </location>
</feature>
<dbReference type="SFLD" id="SFLDG01082">
    <property type="entry name" value="B12-binding_domain_containing"/>
    <property type="match status" value="1"/>
</dbReference>
<keyword evidence="17" id="KW-1185">Reference proteome</keyword>
<keyword evidence="8 11" id="KW-0408">Iron</keyword>
<feature type="domain" description="TRAM" evidence="12">
    <location>
        <begin position="412"/>
        <end position="475"/>
    </location>
</feature>
<dbReference type="SUPFAM" id="SSF102114">
    <property type="entry name" value="Radical SAM enzymes"/>
    <property type="match status" value="1"/>
</dbReference>
<evidence type="ECO:0000256" key="7">
    <source>
        <dbReference type="ARBA" id="ARBA00022723"/>
    </source>
</evidence>
<dbReference type="PROSITE" id="PS01278">
    <property type="entry name" value="MTTASE_RADICAL"/>
    <property type="match status" value="1"/>
</dbReference>
<dbReference type="InterPro" id="IPR002792">
    <property type="entry name" value="TRAM_dom"/>
</dbReference>
<dbReference type="GO" id="GO:0051539">
    <property type="term" value="F:4 iron, 4 sulfur cluster binding"/>
    <property type="evidence" value="ECO:0007669"/>
    <property type="project" value="UniProtKB-UniRule"/>
</dbReference>
<dbReference type="InterPro" id="IPR058240">
    <property type="entry name" value="rSAM_sf"/>
</dbReference>
<reference evidence="15 17" key="2">
    <citation type="submission" date="2018-11" db="EMBL/GenBank/DDBJ databases">
        <authorList>
            <consortium name="Pathogen Informatics"/>
        </authorList>
    </citation>
    <scope>NUCLEOTIDE SEQUENCE [LARGE SCALE GENOMIC DNA]</scope>
</reference>
<dbReference type="InterPro" id="IPR006466">
    <property type="entry name" value="MiaB-like_arc_euk"/>
</dbReference>
<comment type="cofactor">
    <cofactor evidence="11">
        <name>[4Fe-4S] cluster</name>
        <dbReference type="ChEBI" id="CHEBI:49883"/>
    </cofactor>
    <text evidence="11">Binds 1 or 2 [4Fe-4S] cluster. One cluster is coordinated with 3 cysteines and an exchangeable S-adenosyl-L-methionine.</text>
</comment>
<feature type="domain" description="Radical SAM core" evidence="14">
    <location>
        <begin position="180"/>
        <end position="414"/>
    </location>
</feature>
<dbReference type="InterPro" id="IPR013848">
    <property type="entry name" value="Methylthiotransferase_N"/>
</dbReference>
<comment type="subcellular location">
    <subcellularLocation>
        <location evidence="11">Endoplasmic reticulum membrane</location>
        <topology evidence="11">Single-pass membrane protein</topology>
    </subcellularLocation>
</comment>
<comment type="similarity">
    <text evidence="2 11">Belongs to the methylthiotransferase family. CDKAL1 subfamily.</text>
</comment>
<dbReference type="PANTHER" id="PTHR11918">
    <property type="entry name" value="RADICAL SAM PROTEINS"/>
    <property type="match status" value="1"/>
</dbReference>
<evidence type="ECO:0000256" key="11">
    <source>
        <dbReference type="RuleBase" id="RU368081"/>
    </source>
</evidence>
<feature type="domain" description="MTTase N-terminal" evidence="13">
    <location>
        <begin position="44"/>
        <end position="158"/>
    </location>
</feature>
<evidence type="ECO:0000256" key="10">
    <source>
        <dbReference type="ARBA" id="ARBA00051661"/>
    </source>
</evidence>
<dbReference type="InterPro" id="IPR038135">
    <property type="entry name" value="Methylthiotransferase_N_sf"/>
</dbReference>
<sequence>MADIEDDLFAPLAKKESMAIVKVKRRLKQENIFFEGDSFVPGTHSIFVKTWGCAHNTSDSEYMTGLLTAAGYHITSSKARNFISESASLWLLNSCTVKTPSETQLENLVKEAQNMGKFIVVAGCVSQAEPNAQFLKNLSIVGVKQIDRIVEVVEATLEGNCVRLLTRKRPNQRLALPKMRRNALIEVLAISTGCLNRCTYCKTKLARGDLVSYPLEDLVEQAQSAFSDGCREIWLTSEDLGAWGRDIGMVLPDLLNALVKVIPEGCMMRLGMTNPPYILDFLEEVAKILNHPRVYSFLHIPVQSASDAVLSDMKREYDCADFCVVMDYMLSNVPNIYIATDFICAFPTETVEDFEESMELIRKYHFPSVFINQFYPRKGTPAACLKKIDTVEARRRTSQMSALFRSYSRYGETRIGEIHRVLVCEQASDKIHYVGHNKSYEQILVPGDDASILGHFVDVKIVEVSKYHMKSCLIKKNSNTVMKFFSNIVTNFYRNYHPIATALFSVFVFLFLYFNPLF</sequence>
<keyword evidence="6 11" id="KW-0819">tRNA processing</keyword>
<dbReference type="OrthoDB" id="1730074at2759"/>
<dbReference type="PROSITE" id="PS51918">
    <property type="entry name" value="RADICAL_SAM"/>
    <property type="match status" value="1"/>
</dbReference>
<keyword evidence="11" id="KW-0812">Transmembrane</keyword>
<evidence type="ECO:0000256" key="3">
    <source>
        <dbReference type="ARBA" id="ARBA00022485"/>
    </source>
</evidence>
<proteinExistence type="inferred from homology"/>
<evidence type="ECO:0000313" key="18">
    <source>
        <dbReference type="WBParaSite" id="DME_0000714801-mRNA-1"/>
    </source>
</evidence>
<dbReference type="PROSITE" id="PS51449">
    <property type="entry name" value="MTTASE_N"/>
    <property type="match status" value="1"/>
</dbReference>
<name>A0A0N4UHU8_DRAME</name>
<gene>
    <name evidence="15" type="ORF">DME_LOCUS9878</name>
</gene>
<evidence type="ECO:0000256" key="9">
    <source>
        <dbReference type="ARBA" id="ARBA00023014"/>
    </source>
</evidence>
<dbReference type="Pfam" id="PF04055">
    <property type="entry name" value="Radical_SAM"/>
    <property type="match status" value="1"/>
</dbReference>
<keyword evidence="5 11" id="KW-0949">S-adenosyl-L-methionine</keyword>
<dbReference type="STRING" id="318479.A0A0N4UHU8"/>
<evidence type="ECO:0000313" key="16">
    <source>
        <dbReference type="Proteomes" id="UP000038040"/>
    </source>
</evidence>
<organism evidence="16 18">
    <name type="scientific">Dracunculus medinensis</name>
    <name type="common">Guinea worm</name>
    <dbReference type="NCBI Taxonomy" id="318479"/>
    <lineage>
        <taxon>Eukaryota</taxon>
        <taxon>Metazoa</taxon>
        <taxon>Ecdysozoa</taxon>
        <taxon>Nematoda</taxon>
        <taxon>Chromadorea</taxon>
        <taxon>Rhabditida</taxon>
        <taxon>Spirurina</taxon>
        <taxon>Dracunculoidea</taxon>
        <taxon>Dracunculidae</taxon>
        <taxon>Dracunculus</taxon>
    </lineage>
</organism>
<evidence type="ECO:0000259" key="12">
    <source>
        <dbReference type="PROSITE" id="PS50926"/>
    </source>
</evidence>
<dbReference type="Proteomes" id="UP000274756">
    <property type="component" value="Unassembled WGS sequence"/>
</dbReference>
<dbReference type="AlphaFoldDB" id="A0A0N4UHU8"/>
<evidence type="ECO:0000256" key="2">
    <source>
        <dbReference type="ARBA" id="ARBA00008616"/>
    </source>
</evidence>
<dbReference type="Proteomes" id="UP000038040">
    <property type="component" value="Unplaced"/>
</dbReference>
<keyword evidence="4 11" id="KW-0808">Transferase</keyword>
<dbReference type="FunFam" id="3.80.30.20:FF:000002">
    <property type="entry name" value="threonylcarbamoyladenosine tRNA methylthiotransferase isoform X2"/>
    <property type="match status" value="1"/>
</dbReference>
<evidence type="ECO:0000256" key="5">
    <source>
        <dbReference type="ARBA" id="ARBA00022691"/>
    </source>
</evidence>
<evidence type="ECO:0000313" key="17">
    <source>
        <dbReference type="Proteomes" id="UP000274756"/>
    </source>
</evidence>
<dbReference type="Pfam" id="PF01938">
    <property type="entry name" value="TRAM"/>
    <property type="match status" value="1"/>
</dbReference>
<dbReference type="Gene3D" id="3.80.30.20">
    <property type="entry name" value="tm_1862 like domain"/>
    <property type="match status" value="1"/>
</dbReference>
<dbReference type="InterPro" id="IPR006638">
    <property type="entry name" value="Elp3/MiaA/NifB-like_rSAM"/>
</dbReference>
<keyword evidence="11" id="KW-1133">Transmembrane helix</keyword>
<keyword evidence="7 11" id="KW-0479">Metal-binding</keyword>
<dbReference type="GO" id="GO:0005789">
    <property type="term" value="C:endoplasmic reticulum membrane"/>
    <property type="evidence" value="ECO:0007669"/>
    <property type="project" value="UniProtKB-SubCell"/>
</dbReference>
<dbReference type="InterPro" id="IPR005839">
    <property type="entry name" value="Methylthiotransferase"/>
</dbReference>
<dbReference type="InterPro" id="IPR020612">
    <property type="entry name" value="Methylthiotransferase_CS"/>
</dbReference>
<dbReference type="SFLD" id="SFLDS00029">
    <property type="entry name" value="Radical_SAM"/>
    <property type="match status" value="1"/>
</dbReference>
<dbReference type="EMBL" id="UYYG01001194">
    <property type="protein sequence ID" value="VDN59905.1"/>
    <property type="molecule type" value="Genomic_DNA"/>
</dbReference>
<evidence type="ECO:0000256" key="8">
    <source>
        <dbReference type="ARBA" id="ARBA00023004"/>
    </source>
</evidence>
<dbReference type="SMART" id="SM00729">
    <property type="entry name" value="Elp3"/>
    <property type="match status" value="1"/>
</dbReference>
<evidence type="ECO:0000259" key="14">
    <source>
        <dbReference type="PROSITE" id="PS51918"/>
    </source>
</evidence>
<dbReference type="PANTHER" id="PTHR11918:SF45">
    <property type="entry name" value="THREONYLCARBAMOYLADENOSINE TRNA METHYLTHIOTRANSFERASE"/>
    <property type="match status" value="1"/>
</dbReference>
<dbReference type="WBParaSite" id="DME_0000714801-mRNA-1">
    <property type="protein sequence ID" value="DME_0000714801-mRNA-1"/>
    <property type="gene ID" value="DME_0000714801"/>
</dbReference>
<evidence type="ECO:0000313" key="15">
    <source>
        <dbReference type="EMBL" id="VDN59905.1"/>
    </source>
</evidence>
<evidence type="ECO:0000259" key="13">
    <source>
        <dbReference type="PROSITE" id="PS51449"/>
    </source>
</evidence>
<evidence type="ECO:0000256" key="4">
    <source>
        <dbReference type="ARBA" id="ARBA00022679"/>
    </source>
</evidence>
<dbReference type="GO" id="GO:0046872">
    <property type="term" value="F:metal ion binding"/>
    <property type="evidence" value="ECO:0007669"/>
    <property type="project" value="UniProtKB-UniRule"/>
</dbReference>
<dbReference type="Gene3D" id="3.40.50.12160">
    <property type="entry name" value="Methylthiotransferase, N-terminal domain"/>
    <property type="match status" value="1"/>
</dbReference>
<protein>
    <recommendedName>
        <fullName evidence="11">tRNA-t(6)A37 methylthiotransferase</fullName>
        <ecNumber evidence="11">2.8.4.5</ecNumber>
    </recommendedName>
</protein>
<keyword evidence="3 11" id="KW-0004">4Fe-4S</keyword>
<comment type="catalytic activity">
    <reaction evidence="10 11">
        <text>N(6)-L-threonylcarbamoyladenosine(37) in tRNA + (sulfur carrier)-SH + AH2 + 2 S-adenosyl-L-methionine = 2-methylsulfanyl-N(6)-L-threonylcarbamoyladenosine(37) in tRNA + (sulfur carrier)-H + 5'-deoxyadenosine + L-methionine + A + S-adenosyl-L-homocysteine + 2 H(+)</text>
        <dbReference type="Rhea" id="RHEA:37075"/>
        <dbReference type="Rhea" id="RHEA-COMP:10163"/>
        <dbReference type="Rhea" id="RHEA-COMP:11092"/>
        <dbReference type="Rhea" id="RHEA-COMP:14737"/>
        <dbReference type="Rhea" id="RHEA-COMP:14739"/>
        <dbReference type="ChEBI" id="CHEBI:13193"/>
        <dbReference type="ChEBI" id="CHEBI:15378"/>
        <dbReference type="ChEBI" id="CHEBI:17319"/>
        <dbReference type="ChEBI" id="CHEBI:17499"/>
        <dbReference type="ChEBI" id="CHEBI:29917"/>
        <dbReference type="ChEBI" id="CHEBI:57844"/>
        <dbReference type="ChEBI" id="CHEBI:57856"/>
        <dbReference type="ChEBI" id="CHEBI:59789"/>
        <dbReference type="ChEBI" id="CHEBI:64428"/>
        <dbReference type="ChEBI" id="CHEBI:74418"/>
        <dbReference type="ChEBI" id="CHEBI:74420"/>
        <dbReference type="EC" id="2.8.4.5"/>
    </reaction>
</comment>
<comment type="function">
    <text evidence="1 11">Catalyzes the methylthiolation of N6-threonylcarbamoyladenosine (t(6)A), leading to the formation of 2-methylthio-N6-threonylcarbamoyladenosine (ms(2)t(6)A) at position 37 in tRNAs that read codons beginning with adenine.</text>
</comment>
<keyword evidence="9 11" id="KW-0411">Iron-sulfur</keyword>
<dbReference type="EC" id="2.8.4.5" evidence="11"/>
<dbReference type="Pfam" id="PF00919">
    <property type="entry name" value="UPF0004"/>
    <property type="match status" value="1"/>
</dbReference>
<dbReference type="InterPro" id="IPR023404">
    <property type="entry name" value="rSAM_horseshoe"/>
</dbReference>
<evidence type="ECO:0000256" key="1">
    <source>
        <dbReference type="ARBA" id="ARBA00002399"/>
    </source>
</evidence>
<dbReference type="InterPro" id="IPR007197">
    <property type="entry name" value="rSAM"/>
</dbReference>
<dbReference type="NCBIfam" id="TIGR01578">
    <property type="entry name" value="MiaB-like-B"/>
    <property type="match status" value="1"/>
</dbReference>
<reference evidence="18" key="1">
    <citation type="submission" date="2017-02" db="UniProtKB">
        <authorList>
            <consortium name="WormBaseParasite"/>
        </authorList>
    </citation>
    <scope>IDENTIFICATION</scope>
</reference>
<dbReference type="GO" id="GO:0035598">
    <property type="term" value="F:tRNA (N(6)-L-threonylcarbamoyladenosine(37)-C(2))-methylthiotransferase activity"/>
    <property type="evidence" value="ECO:0007669"/>
    <property type="project" value="UniProtKB-UniRule"/>
</dbReference>
<dbReference type="NCBIfam" id="TIGR00089">
    <property type="entry name" value="MiaB/RimO family radical SAM methylthiotransferase"/>
    <property type="match status" value="1"/>
</dbReference>
<keyword evidence="11" id="KW-0256">Endoplasmic reticulum</keyword>
<dbReference type="PROSITE" id="PS50926">
    <property type="entry name" value="TRAM"/>
    <property type="match status" value="1"/>
</dbReference>
<keyword evidence="11" id="KW-0472">Membrane</keyword>